<organism evidence="2">
    <name type="scientific">marine metagenome</name>
    <dbReference type="NCBI Taxonomy" id="408172"/>
    <lineage>
        <taxon>unclassified sequences</taxon>
        <taxon>metagenomes</taxon>
        <taxon>ecological metagenomes</taxon>
    </lineage>
</organism>
<feature type="compositionally biased region" description="Basic and acidic residues" evidence="1">
    <location>
        <begin position="9"/>
        <end position="24"/>
    </location>
</feature>
<accession>A0A381ZLM7</accession>
<sequence length="151" mass="17816">MTEQQRIAAAERLEKAREKKKEKNPSYGKGNIHKSLWNLPSDHQLHPDKIKVWIKTQADLARVERAQIKQNVKGAIAKLANHEGYIRHMKSYLRHGDWCDMFYGEYQEKKIRNRNVALGYYWYGPNIGKPKRDVGTFYPDLNVVWEMGMEE</sequence>
<evidence type="ECO:0000256" key="1">
    <source>
        <dbReference type="SAM" id="MobiDB-lite"/>
    </source>
</evidence>
<evidence type="ECO:0000313" key="2">
    <source>
        <dbReference type="EMBL" id="SVA90044.1"/>
    </source>
</evidence>
<protein>
    <submittedName>
        <fullName evidence="2">Uncharacterized protein</fullName>
    </submittedName>
</protein>
<reference evidence="2" key="1">
    <citation type="submission" date="2018-05" db="EMBL/GenBank/DDBJ databases">
        <authorList>
            <person name="Lanie J.A."/>
            <person name="Ng W.-L."/>
            <person name="Kazmierczak K.M."/>
            <person name="Andrzejewski T.M."/>
            <person name="Davidsen T.M."/>
            <person name="Wayne K.J."/>
            <person name="Tettelin H."/>
            <person name="Glass J.I."/>
            <person name="Rusch D."/>
            <person name="Podicherti R."/>
            <person name="Tsui H.-C.T."/>
            <person name="Winkler M.E."/>
        </authorList>
    </citation>
    <scope>NUCLEOTIDE SEQUENCE</scope>
</reference>
<gene>
    <name evidence="2" type="ORF">METZ01_LOCUS142898</name>
</gene>
<dbReference type="AlphaFoldDB" id="A0A381ZLM7"/>
<dbReference type="EMBL" id="UINC01021772">
    <property type="protein sequence ID" value="SVA90044.1"/>
    <property type="molecule type" value="Genomic_DNA"/>
</dbReference>
<proteinExistence type="predicted"/>
<feature type="region of interest" description="Disordered" evidence="1">
    <location>
        <begin position="1"/>
        <end position="33"/>
    </location>
</feature>
<name>A0A381ZLM7_9ZZZZ</name>